<feature type="coiled-coil region" evidence="1">
    <location>
        <begin position="134"/>
        <end position="183"/>
    </location>
</feature>
<sequence>MTYPHLFIRNVGNASANQILRVIGELGFGKVTGLQFRGNNAVAYMYWDLPNTRATRMILEEGLRPLLLYYSDNRFWKVFAYKNRENREKQRIHENSIPRCDERDDRIRQLREEDKKRFEYEQARLEKELFERIEHELLEEKRLEEKRLEQERLEQERLEQERLEQERLEQERLEKEKEEDEEYNMFKMHSRPEALITRLDYGNVTESYRKIRANFKARIKIP</sequence>
<evidence type="ECO:0000256" key="1">
    <source>
        <dbReference type="SAM" id="Coils"/>
    </source>
</evidence>
<protein>
    <submittedName>
        <fullName evidence="2">Uncharacterized protein</fullName>
    </submittedName>
</protein>
<keyword evidence="1" id="KW-0175">Coiled coil</keyword>
<evidence type="ECO:0000313" key="2">
    <source>
        <dbReference type="EMBL" id="QHT85871.1"/>
    </source>
</evidence>
<proteinExistence type="predicted"/>
<dbReference type="EMBL" id="MN740049">
    <property type="protein sequence ID" value="QHT85871.1"/>
    <property type="molecule type" value="Genomic_DNA"/>
</dbReference>
<reference evidence="2" key="1">
    <citation type="journal article" date="2020" name="Nature">
        <title>Giant virus diversity and host interactions through global metagenomics.</title>
        <authorList>
            <person name="Schulz F."/>
            <person name="Roux S."/>
            <person name="Paez-Espino D."/>
            <person name="Jungbluth S."/>
            <person name="Walsh D.A."/>
            <person name="Denef V.J."/>
            <person name="McMahon K.D."/>
            <person name="Konstantinidis K.T."/>
            <person name="Eloe-Fadrosh E.A."/>
            <person name="Kyrpides N.C."/>
            <person name="Woyke T."/>
        </authorList>
    </citation>
    <scope>NUCLEOTIDE SEQUENCE</scope>
    <source>
        <strain evidence="2">GVMAG-M-3300023184-182</strain>
    </source>
</reference>
<dbReference type="AlphaFoldDB" id="A0A6C0HYP8"/>
<accession>A0A6C0HYP8</accession>
<organism evidence="2">
    <name type="scientific">viral metagenome</name>
    <dbReference type="NCBI Taxonomy" id="1070528"/>
    <lineage>
        <taxon>unclassified sequences</taxon>
        <taxon>metagenomes</taxon>
        <taxon>organismal metagenomes</taxon>
    </lineage>
</organism>
<name>A0A6C0HYP8_9ZZZZ</name>